<keyword evidence="2" id="KW-1185">Reference proteome</keyword>
<reference evidence="2" key="1">
    <citation type="journal article" date="2019" name="Int. J. Syst. Evol. Microbiol.">
        <title>The Global Catalogue of Microorganisms (GCM) 10K type strain sequencing project: providing services to taxonomists for standard genome sequencing and annotation.</title>
        <authorList>
            <consortium name="The Broad Institute Genomics Platform"/>
            <consortium name="The Broad Institute Genome Sequencing Center for Infectious Disease"/>
            <person name="Wu L."/>
            <person name="Ma J."/>
        </authorList>
    </citation>
    <scope>NUCLEOTIDE SEQUENCE [LARGE SCALE GENOMIC DNA]</scope>
    <source>
        <strain evidence="2">S1</strain>
    </source>
</reference>
<evidence type="ECO:0000313" key="1">
    <source>
        <dbReference type="EMBL" id="MFD1425581.1"/>
    </source>
</evidence>
<name>A0ABW4C7W5_9BACL</name>
<organism evidence="1 2">
    <name type="scientific">Kroppenstedtia sanguinis</name>
    <dbReference type="NCBI Taxonomy" id="1380684"/>
    <lineage>
        <taxon>Bacteria</taxon>
        <taxon>Bacillati</taxon>
        <taxon>Bacillota</taxon>
        <taxon>Bacilli</taxon>
        <taxon>Bacillales</taxon>
        <taxon>Thermoactinomycetaceae</taxon>
        <taxon>Kroppenstedtia</taxon>
    </lineage>
</organism>
<protein>
    <recommendedName>
        <fullName evidence="3">HMA domain-containing protein</fullName>
    </recommendedName>
</protein>
<gene>
    <name evidence="1" type="ORF">ACFQ4Y_01360</name>
</gene>
<evidence type="ECO:0008006" key="3">
    <source>
        <dbReference type="Google" id="ProtNLM"/>
    </source>
</evidence>
<comment type="caution">
    <text evidence="1">The sequence shown here is derived from an EMBL/GenBank/DDBJ whole genome shotgun (WGS) entry which is preliminary data.</text>
</comment>
<evidence type="ECO:0000313" key="2">
    <source>
        <dbReference type="Proteomes" id="UP001597282"/>
    </source>
</evidence>
<accession>A0ABW4C7W5</accession>
<dbReference type="EMBL" id="JBHTNU010000001">
    <property type="protein sequence ID" value="MFD1425581.1"/>
    <property type="molecule type" value="Genomic_DNA"/>
</dbReference>
<dbReference type="RefSeq" id="WP_380162447.1">
    <property type="nucleotide sequence ID" value="NZ_JBHTNU010000001.1"/>
</dbReference>
<dbReference type="SUPFAM" id="SSF55008">
    <property type="entry name" value="HMA, heavy metal-associated domain"/>
    <property type="match status" value="1"/>
</dbReference>
<dbReference type="InterPro" id="IPR036163">
    <property type="entry name" value="HMA_dom_sf"/>
</dbReference>
<proteinExistence type="predicted"/>
<dbReference type="Proteomes" id="UP001597282">
    <property type="component" value="Unassembled WGS sequence"/>
</dbReference>
<sequence length="74" mass="8480">MIRKILRIQPGAEAKDIDQLQHALSQVWGIRTVDIHEPVGEVILAFDEKATSLQDFHQAIRESGWEVDDEQQTE</sequence>